<evidence type="ECO:0000256" key="1">
    <source>
        <dbReference type="SAM" id="MobiDB-lite"/>
    </source>
</evidence>
<name>A0ABD3N5F9_9STRA</name>
<proteinExistence type="predicted"/>
<keyword evidence="2" id="KW-0472">Membrane</keyword>
<comment type="caution">
    <text evidence="3">The sequence shown here is derived from an EMBL/GenBank/DDBJ whole genome shotgun (WGS) entry which is preliminary data.</text>
</comment>
<dbReference type="AlphaFoldDB" id="A0ABD3N5F9"/>
<evidence type="ECO:0000256" key="2">
    <source>
        <dbReference type="SAM" id="Phobius"/>
    </source>
</evidence>
<evidence type="ECO:0000313" key="4">
    <source>
        <dbReference type="Proteomes" id="UP001530315"/>
    </source>
</evidence>
<feature type="region of interest" description="Disordered" evidence="1">
    <location>
        <begin position="1"/>
        <end position="25"/>
    </location>
</feature>
<feature type="transmembrane region" description="Helical" evidence="2">
    <location>
        <begin position="42"/>
        <end position="62"/>
    </location>
</feature>
<accession>A0ABD3N5F9</accession>
<keyword evidence="2" id="KW-0812">Transmembrane</keyword>
<reference evidence="3 4" key="1">
    <citation type="submission" date="2024-10" db="EMBL/GenBank/DDBJ databases">
        <title>Updated reference genomes for cyclostephanoid diatoms.</title>
        <authorList>
            <person name="Roberts W.R."/>
            <person name="Alverson A.J."/>
        </authorList>
    </citation>
    <scope>NUCLEOTIDE SEQUENCE [LARGE SCALE GENOMIC DNA]</scope>
    <source>
        <strain evidence="3 4">AJA276-08</strain>
    </source>
</reference>
<sequence>MDLDPEKSVARQLDKGKDDGPPLKDDPTYCKYFTMLKMNLPMMLPFTLYILMHFAEYLHFIFG</sequence>
<organism evidence="3 4">
    <name type="scientific">Stephanodiscus triporus</name>
    <dbReference type="NCBI Taxonomy" id="2934178"/>
    <lineage>
        <taxon>Eukaryota</taxon>
        <taxon>Sar</taxon>
        <taxon>Stramenopiles</taxon>
        <taxon>Ochrophyta</taxon>
        <taxon>Bacillariophyta</taxon>
        <taxon>Coscinodiscophyceae</taxon>
        <taxon>Thalassiosirophycidae</taxon>
        <taxon>Stephanodiscales</taxon>
        <taxon>Stephanodiscaceae</taxon>
        <taxon>Stephanodiscus</taxon>
    </lineage>
</organism>
<keyword evidence="4" id="KW-1185">Reference proteome</keyword>
<gene>
    <name evidence="3" type="ORF">ACHAW5_007624</name>
</gene>
<dbReference type="Proteomes" id="UP001530315">
    <property type="component" value="Unassembled WGS sequence"/>
</dbReference>
<dbReference type="EMBL" id="JALLAZ020001645">
    <property type="protein sequence ID" value="KAL3769792.1"/>
    <property type="molecule type" value="Genomic_DNA"/>
</dbReference>
<protein>
    <submittedName>
        <fullName evidence="3">Uncharacterized protein</fullName>
    </submittedName>
</protein>
<evidence type="ECO:0000313" key="3">
    <source>
        <dbReference type="EMBL" id="KAL3769792.1"/>
    </source>
</evidence>
<keyword evidence="2" id="KW-1133">Transmembrane helix</keyword>